<gene>
    <name evidence="2" type="ORF">UY67_C0035G0011</name>
</gene>
<dbReference type="PATRIC" id="fig|1618671.3.peg.990"/>
<dbReference type="PANTHER" id="PTHR30255:SF2">
    <property type="entry name" value="SINGLE-STRANDED-DNA-SPECIFIC EXONUCLEASE RECJ"/>
    <property type="match status" value="1"/>
</dbReference>
<dbReference type="EMBL" id="LCQW01000035">
    <property type="protein sequence ID" value="KKW22806.1"/>
    <property type="molecule type" value="Genomic_DNA"/>
</dbReference>
<dbReference type="GO" id="GO:0004527">
    <property type="term" value="F:exonuclease activity"/>
    <property type="evidence" value="ECO:0007669"/>
    <property type="project" value="UniProtKB-KW"/>
</dbReference>
<keyword evidence="2" id="KW-0540">Nuclease</keyword>
<evidence type="ECO:0000313" key="3">
    <source>
        <dbReference type="Proteomes" id="UP000034273"/>
    </source>
</evidence>
<dbReference type="SUPFAM" id="SSF64182">
    <property type="entry name" value="DHH phosphoesterases"/>
    <property type="match status" value="1"/>
</dbReference>
<dbReference type="InterPro" id="IPR051673">
    <property type="entry name" value="SSDNA_exonuclease_RecJ"/>
</dbReference>
<keyword evidence="2" id="KW-0378">Hydrolase</keyword>
<dbReference type="AlphaFoldDB" id="A0A0G1WVN9"/>
<dbReference type="Gene3D" id="3.90.1640.30">
    <property type="match status" value="1"/>
</dbReference>
<keyword evidence="2" id="KW-0269">Exonuclease</keyword>
<dbReference type="STRING" id="1618671.UY67_C0035G0011"/>
<sequence>MEVSDFVRELLTKRGISTDTDVHAFLNPDYELHTHSPMLIEGMNSALERLFCALERNERIAVYADFDCDGIPGASILSDFFKKIGYENFEIYIPHRDREGYGFHEEAITLLASHGVKLIITVDVGMTAVDAVAHARAIGVDVIVTDHHEIMGELSAGRHGMPEAIAVLNPKLGDYPFRDLCGAAMAFKLAQAALIEGKRRGIVRFISVPDGWEKWLLDCVAIATIADMVPLALENRTLVRYGLSVLRKSPRPGIRALCTRLRLKQSELTEDDIGFSIGPRINAASRMGEPEIALRLLTTKDSRRTR</sequence>
<protein>
    <submittedName>
        <fullName evidence="2">Exonuclease RecJ</fullName>
    </submittedName>
</protein>
<proteinExistence type="predicted"/>
<dbReference type="Pfam" id="PF01368">
    <property type="entry name" value="DHH"/>
    <property type="match status" value="1"/>
</dbReference>
<dbReference type="PANTHER" id="PTHR30255">
    <property type="entry name" value="SINGLE-STRANDED-DNA-SPECIFIC EXONUCLEASE RECJ"/>
    <property type="match status" value="1"/>
</dbReference>
<evidence type="ECO:0000259" key="1">
    <source>
        <dbReference type="Pfam" id="PF01368"/>
    </source>
</evidence>
<dbReference type="InterPro" id="IPR001667">
    <property type="entry name" value="DDH_dom"/>
</dbReference>
<feature type="domain" description="DDH" evidence="1">
    <location>
        <begin position="59"/>
        <end position="224"/>
    </location>
</feature>
<dbReference type="InterPro" id="IPR038763">
    <property type="entry name" value="DHH_sf"/>
</dbReference>
<comment type="caution">
    <text evidence="2">The sequence shown here is derived from an EMBL/GenBank/DDBJ whole genome shotgun (WGS) entry which is preliminary data.</text>
</comment>
<dbReference type="Proteomes" id="UP000034273">
    <property type="component" value="Unassembled WGS sequence"/>
</dbReference>
<accession>A0A0G1WVN9</accession>
<evidence type="ECO:0000313" key="2">
    <source>
        <dbReference type="EMBL" id="KKW22806.1"/>
    </source>
</evidence>
<name>A0A0G1WVN9_9BACT</name>
<organism evidence="2 3">
    <name type="scientific">Candidatus Kaiserbacteria bacterium GW2011_GWA2_52_12</name>
    <dbReference type="NCBI Taxonomy" id="1618671"/>
    <lineage>
        <taxon>Bacteria</taxon>
        <taxon>Candidatus Kaiseribacteriota</taxon>
    </lineage>
</organism>
<reference evidence="2 3" key="1">
    <citation type="journal article" date="2015" name="Nature">
        <title>rRNA introns, odd ribosomes, and small enigmatic genomes across a large radiation of phyla.</title>
        <authorList>
            <person name="Brown C.T."/>
            <person name="Hug L.A."/>
            <person name="Thomas B.C."/>
            <person name="Sharon I."/>
            <person name="Castelle C.J."/>
            <person name="Singh A."/>
            <person name="Wilkins M.J."/>
            <person name="Williams K.H."/>
            <person name="Banfield J.F."/>
        </authorList>
    </citation>
    <scope>NUCLEOTIDE SEQUENCE [LARGE SCALE GENOMIC DNA]</scope>
</reference>